<feature type="compositionally biased region" description="Pro residues" evidence="1">
    <location>
        <begin position="341"/>
        <end position="358"/>
    </location>
</feature>
<feature type="compositionally biased region" description="Basic residues" evidence="1">
    <location>
        <begin position="303"/>
        <end position="315"/>
    </location>
</feature>
<feature type="compositionally biased region" description="Basic and acidic residues" evidence="1">
    <location>
        <begin position="293"/>
        <end position="302"/>
    </location>
</feature>
<feature type="compositionally biased region" description="Pro residues" evidence="1">
    <location>
        <begin position="787"/>
        <end position="801"/>
    </location>
</feature>
<feature type="region of interest" description="Disordered" evidence="1">
    <location>
        <begin position="277"/>
        <end position="363"/>
    </location>
</feature>
<reference evidence="2" key="1">
    <citation type="submission" date="2020-08" db="EMBL/GenBank/DDBJ databases">
        <title>Plant Genome Project.</title>
        <authorList>
            <person name="Zhang R.-G."/>
        </authorList>
    </citation>
    <scope>NUCLEOTIDE SEQUENCE</scope>
    <source>
        <strain evidence="2">WSP0</strain>
        <tissue evidence="2">Leaf</tissue>
    </source>
</reference>
<dbReference type="Proteomes" id="UP000823749">
    <property type="component" value="Chromosome 2"/>
</dbReference>
<name>A0AAV6LG30_9ERIC</name>
<feature type="region of interest" description="Disordered" evidence="1">
    <location>
        <begin position="1"/>
        <end position="52"/>
    </location>
</feature>
<accession>A0AAV6LG30</accession>
<dbReference type="AlphaFoldDB" id="A0AAV6LG30"/>
<keyword evidence="3" id="KW-1185">Reference proteome</keyword>
<feature type="region of interest" description="Disordered" evidence="1">
    <location>
        <begin position="655"/>
        <end position="685"/>
    </location>
</feature>
<evidence type="ECO:0000313" key="3">
    <source>
        <dbReference type="Proteomes" id="UP000823749"/>
    </source>
</evidence>
<comment type="caution">
    <text evidence="2">The sequence shown here is derived from an EMBL/GenBank/DDBJ whole genome shotgun (WGS) entry which is preliminary data.</text>
</comment>
<proteinExistence type="predicted"/>
<dbReference type="EMBL" id="JACTNZ010000002">
    <property type="protein sequence ID" value="KAG5562902.1"/>
    <property type="molecule type" value="Genomic_DNA"/>
</dbReference>
<feature type="region of interest" description="Disordered" evidence="1">
    <location>
        <begin position="416"/>
        <end position="436"/>
    </location>
</feature>
<protein>
    <submittedName>
        <fullName evidence="2">Uncharacterized protein</fullName>
    </submittedName>
</protein>
<feature type="compositionally biased region" description="Low complexity" evidence="1">
    <location>
        <begin position="802"/>
        <end position="812"/>
    </location>
</feature>
<feature type="region of interest" description="Disordered" evidence="1">
    <location>
        <begin position="785"/>
        <end position="812"/>
    </location>
</feature>
<evidence type="ECO:0000256" key="1">
    <source>
        <dbReference type="SAM" id="MobiDB-lite"/>
    </source>
</evidence>
<organism evidence="2 3">
    <name type="scientific">Rhododendron griersonianum</name>
    <dbReference type="NCBI Taxonomy" id="479676"/>
    <lineage>
        <taxon>Eukaryota</taxon>
        <taxon>Viridiplantae</taxon>
        <taxon>Streptophyta</taxon>
        <taxon>Embryophyta</taxon>
        <taxon>Tracheophyta</taxon>
        <taxon>Spermatophyta</taxon>
        <taxon>Magnoliopsida</taxon>
        <taxon>eudicotyledons</taxon>
        <taxon>Gunneridae</taxon>
        <taxon>Pentapetalae</taxon>
        <taxon>asterids</taxon>
        <taxon>Ericales</taxon>
        <taxon>Ericaceae</taxon>
        <taxon>Ericoideae</taxon>
        <taxon>Rhodoreae</taxon>
        <taxon>Rhododendron</taxon>
    </lineage>
</organism>
<sequence length="812" mass="91543">MGEQVTRTKRKAAGGPGEVDAAGPVARAEEARAQPRRLRKKTQVVDSEEEEADEGVLQSPWVNRGYVIPTTFPIDEFLRHDRDARWGVAELERRNAQYFFGPFRPILPRLVRLFWQNMYKQDGLAALYTVVDGFHFKISRAVLSRILNCPTHPDEPIFHESVQHLLPHEIVAVFSEGRPTGLGYLRRVDLPARLWLVDSVFRNIFPTSHKDERRVDFLRALYSVHLGVPLDIPGLVLAEMKKFHENTSPRTLKSSMPFAALVTDILTHSASLVAVQGGPPGPFEPQYDEEEDRTPRTMDRTTWRRSLRSLRKSRAVHAAGVRADKESGDDADVEMEAGPHDLPPPFQPPPLAALPPQAPENTSYAQCQDLVQRQNNCRASVDALPIRSEQVTRSKPQARGGPSEIDVVGQNARVEEANSHPRRLRKKTQVVDSDEEEADDGVLQAQWVSRGYVIPMTFPIEEFLRHAPDAHWGIAELERLNAQYFFGPFRPIFPRLVRLFWQNMYKQDGIAALYTVVDGFQFKISRLVLSRLLNCPTCPDEPIFHESVRRLQPHEIVAAFSEGLPTGLTYLRRVDLPARLWFVDSVFKNIFPTSHKDERRLDYLRALYSIHLGVPLDIPGLVLGEMKKFHENSSPRTLMPFAALVTDILTHPASLEAVQGGPPGPFEPPHDEEKDCTARTKDQTTWRKSLRSLRKSRAVHAAGVRTDEEGGDDADVEMEADDGPPAFQPPPTTAMLPQAPSTISYAQYQNLIQRQNYCQASVDALRAEIHRNAYEFRGFFHALTGQPPLPPYQPPSYPPFPGAQAPPSDDDT</sequence>
<feature type="compositionally biased region" description="Basic and acidic residues" evidence="1">
    <location>
        <begin position="668"/>
        <end position="685"/>
    </location>
</feature>
<evidence type="ECO:0000313" key="2">
    <source>
        <dbReference type="EMBL" id="KAG5562902.1"/>
    </source>
</evidence>
<gene>
    <name evidence="2" type="ORF">RHGRI_005591</name>
</gene>